<dbReference type="AlphaFoldDB" id="A0A9N8HLI1"/>
<dbReference type="PANTHER" id="PTHR48059:SF30">
    <property type="entry name" value="OS06G0587000 PROTEIN"/>
    <property type="match status" value="1"/>
</dbReference>
<comment type="caution">
    <text evidence="4">The sequence shown here is derived from an EMBL/GenBank/DDBJ whole genome shotgun (WGS) entry which is preliminary data.</text>
</comment>
<sequence>MDQAEASQPRRQTDDYDEQEAKLKGVREVVLAKLGMDDDDSIASTIEVNKSVGIHTDTDEALLKDVRISVLSSLGFDDDPKATIGDTETVQNDTDTDEALLKDVRLSILSSLGFDDDPKATIEAAGTETVRVDTDWTVAPKDEEAPSVQRTSEDSSIPRTDDCAKVVDKEKEILEIGTAVPENNVNRDPLNGSVNSEGLPLPPGETLQRAVLARTLATPGAYAMPGVYHPPGDSGAQQGNERDRETETEEATSSPTQTDHHQEGTEGLVVANMVTDASGPTLDQAEEVTSEELQRNKRHSSVARPLMRFLAAGFVGIAVLVVALVLILRNDSEEGGYSNGHSKESAPFPQNETLPPLPMTAEELVLSLLPNSTVLELSDEQSPQKRAFNWIIQDPLFDNYTDHRILQRYGLATFYYATGGGTKTNWYTDVHWLSYDHHECDWEVENIDWCHSYVINDNESKPVGPCDYNIDEPFISATPQQMEEGGIFQHLWLFNHELGGYIPEELTLVSTLKSLALLKSQIKGSIPSHLGRLSDLEALFLYSNDLSGTLPTELGMLPNIMHIWSMANPGLTGSFQVRLLSVNFEKFLTDSCNLTDRSLRNWA</sequence>
<feature type="region of interest" description="Disordered" evidence="2">
    <location>
        <begin position="184"/>
        <end position="203"/>
    </location>
</feature>
<gene>
    <name evidence="4" type="ORF">SEMRO_918_G220020.1</name>
</gene>
<dbReference type="Proteomes" id="UP001153069">
    <property type="component" value="Unassembled WGS sequence"/>
</dbReference>
<dbReference type="InterPro" id="IPR032675">
    <property type="entry name" value="LRR_dom_sf"/>
</dbReference>
<feature type="compositionally biased region" description="Polar residues" evidence="2">
    <location>
        <begin position="1"/>
        <end position="10"/>
    </location>
</feature>
<reference evidence="4" key="1">
    <citation type="submission" date="2020-06" db="EMBL/GenBank/DDBJ databases">
        <authorList>
            <consortium name="Plant Systems Biology data submission"/>
        </authorList>
    </citation>
    <scope>NUCLEOTIDE SEQUENCE</scope>
    <source>
        <strain evidence="4">D6</strain>
    </source>
</reference>
<feature type="region of interest" description="Disordered" evidence="2">
    <location>
        <begin position="140"/>
        <end position="161"/>
    </location>
</feature>
<feature type="transmembrane region" description="Helical" evidence="3">
    <location>
        <begin position="306"/>
        <end position="328"/>
    </location>
</feature>
<dbReference type="Gene3D" id="3.80.10.10">
    <property type="entry name" value="Ribonuclease Inhibitor"/>
    <property type="match status" value="1"/>
</dbReference>
<name>A0A9N8HLI1_9STRA</name>
<accession>A0A9N8HLI1</accession>
<dbReference type="InterPro" id="IPR051848">
    <property type="entry name" value="PGIP"/>
</dbReference>
<keyword evidence="5" id="KW-1185">Reference proteome</keyword>
<feature type="compositionally biased region" description="Polar residues" evidence="2">
    <location>
        <begin position="148"/>
        <end position="158"/>
    </location>
</feature>
<feature type="region of interest" description="Disordered" evidence="2">
    <location>
        <begin position="1"/>
        <end position="20"/>
    </location>
</feature>
<keyword evidence="3" id="KW-0472">Membrane</keyword>
<comment type="subcellular location">
    <subcellularLocation>
        <location evidence="1">Cell envelope</location>
    </subcellularLocation>
</comment>
<evidence type="ECO:0000313" key="4">
    <source>
        <dbReference type="EMBL" id="CAB9518246.1"/>
    </source>
</evidence>
<feature type="region of interest" description="Disordered" evidence="2">
    <location>
        <begin position="222"/>
        <end position="264"/>
    </location>
</feature>
<evidence type="ECO:0000256" key="2">
    <source>
        <dbReference type="SAM" id="MobiDB-lite"/>
    </source>
</evidence>
<feature type="compositionally biased region" description="Basic and acidic residues" evidence="2">
    <location>
        <begin position="11"/>
        <end position="20"/>
    </location>
</feature>
<proteinExistence type="predicted"/>
<organism evidence="4 5">
    <name type="scientific">Seminavis robusta</name>
    <dbReference type="NCBI Taxonomy" id="568900"/>
    <lineage>
        <taxon>Eukaryota</taxon>
        <taxon>Sar</taxon>
        <taxon>Stramenopiles</taxon>
        <taxon>Ochrophyta</taxon>
        <taxon>Bacillariophyta</taxon>
        <taxon>Bacillariophyceae</taxon>
        <taxon>Bacillariophycidae</taxon>
        <taxon>Naviculales</taxon>
        <taxon>Naviculaceae</taxon>
        <taxon>Seminavis</taxon>
    </lineage>
</organism>
<dbReference type="EMBL" id="CAICTM010000916">
    <property type="protein sequence ID" value="CAB9518246.1"/>
    <property type="molecule type" value="Genomic_DNA"/>
</dbReference>
<dbReference type="SUPFAM" id="SSF52058">
    <property type="entry name" value="L domain-like"/>
    <property type="match status" value="1"/>
</dbReference>
<evidence type="ECO:0000313" key="5">
    <source>
        <dbReference type="Proteomes" id="UP001153069"/>
    </source>
</evidence>
<evidence type="ECO:0000256" key="1">
    <source>
        <dbReference type="ARBA" id="ARBA00004196"/>
    </source>
</evidence>
<feature type="compositionally biased region" description="Polar residues" evidence="2">
    <location>
        <begin position="184"/>
        <end position="196"/>
    </location>
</feature>
<protein>
    <submittedName>
        <fullName evidence="4">Leucine Rich Repeat</fullName>
    </submittedName>
</protein>
<dbReference type="PANTHER" id="PTHR48059">
    <property type="entry name" value="POLYGALACTURONASE INHIBITOR 1"/>
    <property type="match status" value="1"/>
</dbReference>
<evidence type="ECO:0000256" key="3">
    <source>
        <dbReference type="SAM" id="Phobius"/>
    </source>
</evidence>
<keyword evidence="3" id="KW-1133">Transmembrane helix</keyword>
<keyword evidence="3" id="KW-0812">Transmembrane</keyword>